<evidence type="ECO:0000256" key="2">
    <source>
        <dbReference type="ARBA" id="ARBA00022723"/>
    </source>
</evidence>
<dbReference type="GO" id="GO:0000298">
    <property type="term" value="F:endopolyphosphatase activity"/>
    <property type="evidence" value="ECO:0007669"/>
    <property type="project" value="TreeGrafter"/>
</dbReference>
<evidence type="ECO:0000313" key="7">
    <source>
        <dbReference type="EMBL" id="ORY99966.1"/>
    </source>
</evidence>
<proteinExistence type="predicted"/>
<dbReference type="Pfam" id="PF00293">
    <property type="entry name" value="NUDIX"/>
    <property type="match status" value="1"/>
</dbReference>
<dbReference type="InParanoid" id="A0A1X2HL04"/>
<protein>
    <submittedName>
        <fullName evidence="7">NUDIX hydrolase domain-like protein</fullName>
    </submittedName>
</protein>
<feature type="region of interest" description="Disordered" evidence="5">
    <location>
        <begin position="198"/>
        <end position="273"/>
    </location>
</feature>
<evidence type="ECO:0000259" key="6">
    <source>
        <dbReference type="PROSITE" id="PS51462"/>
    </source>
</evidence>
<feature type="compositionally biased region" description="Pro residues" evidence="5">
    <location>
        <begin position="245"/>
        <end position="258"/>
    </location>
</feature>
<feature type="compositionally biased region" description="Polar residues" evidence="5">
    <location>
        <begin position="263"/>
        <end position="273"/>
    </location>
</feature>
<dbReference type="InterPro" id="IPR047198">
    <property type="entry name" value="DDP-like_NUDIX"/>
</dbReference>
<comment type="cofactor">
    <cofactor evidence="1">
        <name>Mg(2+)</name>
        <dbReference type="ChEBI" id="CHEBI:18420"/>
    </cofactor>
</comment>
<dbReference type="PROSITE" id="PS51462">
    <property type="entry name" value="NUDIX"/>
    <property type="match status" value="1"/>
</dbReference>
<dbReference type="AlphaFoldDB" id="A0A1X2HL04"/>
<dbReference type="InterPro" id="IPR015797">
    <property type="entry name" value="NUDIX_hydrolase-like_dom_sf"/>
</dbReference>
<dbReference type="SUPFAM" id="SSF55811">
    <property type="entry name" value="Nudix"/>
    <property type="match status" value="1"/>
</dbReference>
<accession>A0A1X2HL04</accession>
<name>A0A1X2HL04_SYNRA</name>
<evidence type="ECO:0000256" key="3">
    <source>
        <dbReference type="ARBA" id="ARBA00022801"/>
    </source>
</evidence>
<dbReference type="CDD" id="cd04666">
    <property type="entry name" value="NUDIX_DIPP2_like_Nudt4"/>
    <property type="match status" value="1"/>
</dbReference>
<dbReference type="PROSITE" id="PS00893">
    <property type="entry name" value="NUDIX_BOX"/>
    <property type="match status" value="1"/>
</dbReference>
<organism evidence="7 8">
    <name type="scientific">Syncephalastrum racemosum</name>
    <name type="common">Filamentous fungus</name>
    <dbReference type="NCBI Taxonomy" id="13706"/>
    <lineage>
        <taxon>Eukaryota</taxon>
        <taxon>Fungi</taxon>
        <taxon>Fungi incertae sedis</taxon>
        <taxon>Mucoromycota</taxon>
        <taxon>Mucoromycotina</taxon>
        <taxon>Mucoromycetes</taxon>
        <taxon>Mucorales</taxon>
        <taxon>Syncephalastraceae</taxon>
        <taxon>Syncephalastrum</taxon>
    </lineage>
</organism>
<keyword evidence="4" id="KW-0460">Magnesium</keyword>
<dbReference type="GO" id="GO:0046872">
    <property type="term" value="F:metal ion binding"/>
    <property type="evidence" value="ECO:0007669"/>
    <property type="project" value="UniProtKB-KW"/>
</dbReference>
<comment type="caution">
    <text evidence="7">The sequence shown here is derived from an EMBL/GenBank/DDBJ whole genome shotgun (WGS) entry which is preliminary data.</text>
</comment>
<evidence type="ECO:0000313" key="8">
    <source>
        <dbReference type="Proteomes" id="UP000242180"/>
    </source>
</evidence>
<evidence type="ECO:0000256" key="4">
    <source>
        <dbReference type="ARBA" id="ARBA00022842"/>
    </source>
</evidence>
<dbReference type="GO" id="GO:0008486">
    <property type="term" value="F:diphosphoinositol-polyphosphate diphosphatase activity"/>
    <property type="evidence" value="ECO:0007669"/>
    <property type="project" value="TreeGrafter"/>
</dbReference>
<dbReference type="GO" id="GO:0034432">
    <property type="term" value="F:bis(5'-adenosyl)-pentaphosphatase activity"/>
    <property type="evidence" value="ECO:0007669"/>
    <property type="project" value="TreeGrafter"/>
</dbReference>
<dbReference type="GO" id="GO:0005634">
    <property type="term" value="C:nucleus"/>
    <property type="evidence" value="ECO:0007669"/>
    <property type="project" value="TreeGrafter"/>
</dbReference>
<reference evidence="7 8" key="1">
    <citation type="submission" date="2016-07" db="EMBL/GenBank/DDBJ databases">
        <title>Pervasive Adenine N6-methylation of Active Genes in Fungi.</title>
        <authorList>
            <consortium name="DOE Joint Genome Institute"/>
            <person name="Mondo S.J."/>
            <person name="Dannebaum R.O."/>
            <person name="Kuo R.C."/>
            <person name="Labutti K."/>
            <person name="Haridas S."/>
            <person name="Kuo A."/>
            <person name="Salamov A."/>
            <person name="Ahrendt S.R."/>
            <person name="Lipzen A."/>
            <person name="Sullivan W."/>
            <person name="Andreopoulos W.B."/>
            <person name="Clum A."/>
            <person name="Lindquist E."/>
            <person name="Daum C."/>
            <person name="Ramamoorthy G.K."/>
            <person name="Gryganskyi A."/>
            <person name="Culley D."/>
            <person name="Magnuson J.K."/>
            <person name="James T.Y."/>
            <person name="O'Malley M.A."/>
            <person name="Stajich J.E."/>
            <person name="Spatafora J.W."/>
            <person name="Visel A."/>
            <person name="Grigoriev I.V."/>
        </authorList>
    </citation>
    <scope>NUCLEOTIDE SEQUENCE [LARGE SCALE GENOMIC DNA]</scope>
    <source>
        <strain evidence="7 8">NRRL 2496</strain>
    </source>
</reference>
<keyword evidence="2" id="KW-0479">Metal-binding</keyword>
<dbReference type="GO" id="GO:0071543">
    <property type="term" value="P:diphosphoinositol polyphosphate metabolic process"/>
    <property type="evidence" value="ECO:0007669"/>
    <property type="project" value="TreeGrafter"/>
</dbReference>
<dbReference type="EMBL" id="MCGN01000002">
    <property type="protein sequence ID" value="ORY99966.1"/>
    <property type="molecule type" value="Genomic_DNA"/>
</dbReference>
<keyword evidence="8" id="KW-1185">Reference proteome</keyword>
<feature type="compositionally biased region" description="Basic and acidic residues" evidence="5">
    <location>
        <begin position="230"/>
        <end position="242"/>
    </location>
</feature>
<sequence>MAATQTAIPQISDVPQNPSSSGSPTEIEYTKKARHGHAKDVVDDTGIRQVAGCLPIDPINKRFLLVSSRKNPGAWVIPKGGWEADETQEHAALRETWEEAGIKGEITRHIGVFAERNKRGIKAKHWIYELEIREVVKKFPEKKKRERRWFTYDEALLATRAAYLRDAIRLSSLNPEVHNQHVEQLQKNQALYSMQSTPIDSAAPTPERKQPMPSNGASAAPLTPSPPHSLEAHDDRSSKQKLEGPPSPPVYSNPPPQSPKKSFGTQLKSLFKK</sequence>
<dbReference type="InterPro" id="IPR000086">
    <property type="entry name" value="NUDIX_hydrolase_dom"/>
</dbReference>
<evidence type="ECO:0000256" key="5">
    <source>
        <dbReference type="SAM" id="MobiDB-lite"/>
    </source>
</evidence>
<dbReference type="GO" id="GO:0005737">
    <property type="term" value="C:cytoplasm"/>
    <property type="evidence" value="ECO:0007669"/>
    <property type="project" value="TreeGrafter"/>
</dbReference>
<dbReference type="FunCoup" id="A0A1X2HL04">
    <property type="interactions" value="273"/>
</dbReference>
<keyword evidence="3 7" id="KW-0378">Hydrolase</keyword>
<dbReference type="STRING" id="13706.A0A1X2HL04"/>
<dbReference type="GO" id="GO:1901907">
    <property type="term" value="P:diadenosine pentaphosphate catabolic process"/>
    <property type="evidence" value="ECO:0007669"/>
    <property type="project" value="TreeGrafter"/>
</dbReference>
<dbReference type="Proteomes" id="UP000242180">
    <property type="component" value="Unassembled WGS sequence"/>
</dbReference>
<gene>
    <name evidence="7" type="ORF">BCR43DRAFT_560661</name>
</gene>
<dbReference type="InterPro" id="IPR020084">
    <property type="entry name" value="NUDIX_hydrolase_CS"/>
</dbReference>
<feature type="compositionally biased region" description="Polar residues" evidence="5">
    <location>
        <begin position="1"/>
        <end position="24"/>
    </location>
</feature>
<evidence type="ECO:0000256" key="1">
    <source>
        <dbReference type="ARBA" id="ARBA00001946"/>
    </source>
</evidence>
<dbReference type="GO" id="GO:0034431">
    <property type="term" value="F:bis(5'-adenosyl)-hexaphosphatase activity"/>
    <property type="evidence" value="ECO:0007669"/>
    <property type="project" value="TreeGrafter"/>
</dbReference>
<feature type="region of interest" description="Disordered" evidence="5">
    <location>
        <begin position="1"/>
        <end position="35"/>
    </location>
</feature>
<dbReference type="OrthoDB" id="2011998at2759"/>
<dbReference type="GO" id="GO:1901911">
    <property type="term" value="P:adenosine 5'-(hexahydrogen pentaphosphate) catabolic process"/>
    <property type="evidence" value="ECO:0007669"/>
    <property type="project" value="TreeGrafter"/>
</dbReference>
<dbReference type="PANTHER" id="PTHR12629">
    <property type="entry name" value="DIPHOSPHOINOSITOL POLYPHOSPHATE PHOSPHOHYDROLASE"/>
    <property type="match status" value="1"/>
</dbReference>
<dbReference type="PANTHER" id="PTHR12629:SF0">
    <property type="entry name" value="DIPHOSPHOINOSITOL-POLYPHOSPHATE DIPHOSPHATASE"/>
    <property type="match status" value="1"/>
</dbReference>
<dbReference type="Gene3D" id="3.90.79.10">
    <property type="entry name" value="Nucleoside Triphosphate Pyrophosphohydrolase"/>
    <property type="match status" value="1"/>
</dbReference>
<feature type="domain" description="Nudix hydrolase" evidence="6">
    <location>
        <begin position="46"/>
        <end position="172"/>
    </location>
</feature>
<dbReference type="GO" id="GO:1901909">
    <property type="term" value="P:diadenosine hexaphosphate catabolic process"/>
    <property type="evidence" value="ECO:0007669"/>
    <property type="project" value="TreeGrafter"/>
</dbReference>